<dbReference type="PANTHER" id="PTHR33710:SF64">
    <property type="entry name" value="ENDONUCLEASE_EXONUCLEASE_PHOSPHATASE DOMAIN-CONTAINING PROTEIN"/>
    <property type="match status" value="1"/>
</dbReference>
<proteinExistence type="predicted"/>
<name>A0A7J8NVV6_GOSRA</name>
<dbReference type="Gene3D" id="3.60.10.10">
    <property type="entry name" value="Endonuclease/exonuclease/phosphatase"/>
    <property type="match status" value="1"/>
</dbReference>
<gene>
    <name evidence="2" type="ORF">Gorai_023151</name>
</gene>
<comment type="caution">
    <text evidence="2">The sequence shown here is derived from an EMBL/GenBank/DDBJ whole genome shotgun (WGS) entry which is preliminary data.</text>
</comment>
<feature type="compositionally biased region" description="Basic and acidic residues" evidence="1">
    <location>
        <begin position="259"/>
        <end position="272"/>
    </location>
</feature>
<evidence type="ECO:0008006" key="4">
    <source>
        <dbReference type="Google" id="ProtNLM"/>
    </source>
</evidence>
<dbReference type="EMBL" id="JABEZZ010000002">
    <property type="protein sequence ID" value="MBA0580954.1"/>
    <property type="molecule type" value="Genomic_DNA"/>
</dbReference>
<organism evidence="2 3">
    <name type="scientific">Gossypium raimondii</name>
    <name type="common">Peruvian cotton</name>
    <name type="synonym">Gossypium klotzschianum subsp. raimondii</name>
    <dbReference type="NCBI Taxonomy" id="29730"/>
    <lineage>
        <taxon>Eukaryota</taxon>
        <taxon>Viridiplantae</taxon>
        <taxon>Streptophyta</taxon>
        <taxon>Embryophyta</taxon>
        <taxon>Tracheophyta</taxon>
        <taxon>Spermatophyta</taxon>
        <taxon>Magnoliopsida</taxon>
        <taxon>eudicotyledons</taxon>
        <taxon>Gunneridae</taxon>
        <taxon>Pentapetalae</taxon>
        <taxon>rosids</taxon>
        <taxon>malvids</taxon>
        <taxon>Malvales</taxon>
        <taxon>Malvaceae</taxon>
        <taxon>Malvoideae</taxon>
        <taxon>Gossypium</taxon>
    </lineage>
</organism>
<feature type="compositionally biased region" description="Basic and acidic residues" evidence="1">
    <location>
        <begin position="216"/>
        <end position="250"/>
    </location>
</feature>
<evidence type="ECO:0000256" key="1">
    <source>
        <dbReference type="SAM" id="MobiDB-lite"/>
    </source>
</evidence>
<evidence type="ECO:0000313" key="2">
    <source>
        <dbReference type="EMBL" id="MBA0580954.1"/>
    </source>
</evidence>
<dbReference type="SUPFAM" id="SSF56219">
    <property type="entry name" value="DNase I-like"/>
    <property type="match status" value="1"/>
</dbReference>
<dbReference type="InterPro" id="IPR036691">
    <property type="entry name" value="Endo/exonu/phosph_ase_sf"/>
</dbReference>
<evidence type="ECO:0000313" key="3">
    <source>
        <dbReference type="Proteomes" id="UP000593578"/>
    </source>
</evidence>
<dbReference type="AlphaFoldDB" id="A0A7J8NVV6"/>
<protein>
    <recommendedName>
        <fullName evidence="4">DUF4283 domain-containing protein</fullName>
    </recommendedName>
</protein>
<dbReference type="PANTHER" id="PTHR33710">
    <property type="entry name" value="BNAC02G09200D PROTEIN"/>
    <property type="match status" value="1"/>
</dbReference>
<dbReference type="Proteomes" id="UP000593578">
    <property type="component" value="Unassembled WGS sequence"/>
</dbReference>
<sequence>CLGCSRSKVFKLCLAWVEGFSSRTPSPSFSIMEKDINVLLERLNFSEEESKRVISTNKYSTNPKGYEVWAVGKIMSKEKINREAMYRVFKSLWFTKEEVSFVALPEGTRFGRICFNITPFWVRIYNIPVEQMDRQMAIDVGEAIGVVLAMDWRDRDGGWAKYIIVRVKIDVLKPVRRVVHLVGREETEIVCIIKVQPGGTAQGIGNWRNGIEILESKTNHSTETNDVKERNGDENDPTRLKEKEKVRTGEEESESGSTMDKRPTKLARDGRGRARCKRKRIRVGNGENIAESLARLVRRKLADNLSPCKAVAVGRSVREAWIVGGDFNAIINEAEKEGGRRKSRASMEEFREVMEELSMVDIKTDKGWFTWVNNREGNAMVKERLDRFLISANDFENFSFLKSRVVRQSKSDHDAIVLDTVGHKLNENFRDPRLFFKNNVCWEKEEEAKNIIKNAWSWINMDTLEKLEKLGLKLGQWQHRRYKRMKNQVGMLTAKINNIIDGPNRESNASKLKMASMKLGHPYDKCKILSR</sequence>
<reference evidence="2 3" key="1">
    <citation type="journal article" date="2019" name="Genome Biol. Evol.">
        <title>Insights into the evolution of the New World diploid cottons (Gossypium, subgenus Houzingenia) based on genome sequencing.</title>
        <authorList>
            <person name="Grover C.E."/>
            <person name="Arick M.A. 2nd"/>
            <person name="Thrash A."/>
            <person name="Conover J.L."/>
            <person name="Sanders W.S."/>
            <person name="Peterson D.G."/>
            <person name="Frelichowski J.E."/>
            <person name="Scheffler J.A."/>
            <person name="Scheffler B.E."/>
            <person name="Wendel J.F."/>
        </authorList>
    </citation>
    <scope>NUCLEOTIDE SEQUENCE [LARGE SCALE GENOMIC DNA]</scope>
    <source>
        <strain evidence="2">8</strain>
        <tissue evidence="2">Leaf</tissue>
    </source>
</reference>
<accession>A0A7J8NVV6</accession>
<feature type="region of interest" description="Disordered" evidence="1">
    <location>
        <begin position="216"/>
        <end position="274"/>
    </location>
</feature>
<feature type="non-terminal residue" evidence="2">
    <location>
        <position position="1"/>
    </location>
</feature>